<comment type="function">
    <text evidence="5">Member of a network of 50S ribosomal subunit biogenesis factors which assembles along the 30S-50S interface, preventing incorrect 23S rRNA structures from forming. Promotes peptidyl transferase center (PTC) maturation.</text>
</comment>
<dbReference type="PIRSF" id="PIRSF016183">
    <property type="entry name" value="UCP016183"/>
    <property type="match status" value="1"/>
</dbReference>
<keyword evidence="4 5" id="KW-0694">RNA-binding</keyword>
<evidence type="ECO:0000313" key="7">
    <source>
        <dbReference type="EMBL" id="MBB3047119.1"/>
    </source>
</evidence>
<evidence type="ECO:0000313" key="8">
    <source>
        <dbReference type="Proteomes" id="UP000537130"/>
    </source>
</evidence>
<dbReference type="RefSeq" id="WP_183409760.1">
    <property type="nucleotide sequence ID" value="NZ_JACHWY010000001.1"/>
</dbReference>
<dbReference type="EMBL" id="JACHWY010000001">
    <property type="protein sequence ID" value="MBB3047119.1"/>
    <property type="molecule type" value="Genomic_DNA"/>
</dbReference>
<dbReference type="PANTHER" id="PTHR38101">
    <property type="entry name" value="UPF0307 PROTEIN YJGA"/>
    <property type="match status" value="1"/>
</dbReference>
<dbReference type="GO" id="GO:0043022">
    <property type="term" value="F:ribosome binding"/>
    <property type="evidence" value="ECO:0007669"/>
    <property type="project" value="UniProtKB-UniRule"/>
</dbReference>
<organism evidence="7 8">
    <name type="scientific">Litorivivens lipolytica</name>
    <dbReference type="NCBI Taxonomy" id="1524264"/>
    <lineage>
        <taxon>Bacteria</taxon>
        <taxon>Pseudomonadati</taxon>
        <taxon>Pseudomonadota</taxon>
        <taxon>Gammaproteobacteria</taxon>
        <taxon>Litorivivens</taxon>
    </lineage>
</organism>
<sequence length="176" mass="20670">MTDDFYDEQERDERPSKSEKKRQSAALQALGEEVASLPKGELAQMPVPEELKEAIATARRIKSREALRRQYQYIGKLMRKLDTDDLEKAMEERREKVQQLDRSFHELEAWRDRLIAEGMPAIDAVKSEMPGADRQKLRQLVTRAKQEAERKQPPKSARELFRYLRDLKEDSLNQGW</sequence>
<evidence type="ECO:0000256" key="1">
    <source>
        <dbReference type="ARBA" id="ARBA00022490"/>
    </source>
</evidence>
<gene>
    <name evidence="5" type="primary">darP</name>
    <name evidence="7" type="ORF">FHR99_001355</name>
</gene>
<feature type="compositionally biased region" description="Basic and acidic residues" evidence="6">
    <location>
        <begin position="11"/>
        <end position="22"/>
    </location>
</feature>
<reference evidence="7 8" key="1">
    <citation type="submission" date="2020-08" db="EMBL/GenBank/DDBJ databases">
        <title>Genomic Encyclopedia of Type Strains, Phase III (KMG-III): the genomes of soil and plant-associated and newly described type strains.</title>
        <authorList>
            <person name="Whitman W."/>
        </authorList>
    </citation>
    <scope>NUCLEOTIDE SEQUENCE [LARGE SCALE GENOMIC DNA]</scope>
    <source>
        <strain evidence="7 8">CECT 8654</strain>
    </source>
</reference>
<name>A0A7W4Z548_9GAMM</name>
<proteinExistence type="inferred from homology"/>
<keyword evidence="3 5" id="KW-0699">rRNA-binding</keyword>
<keyword evidence="8" id="KW-1185">Reference proteome</keyword>
<keyword evidence="2 5" id="KW-0690">Ribosome biogenesis</keyword>
<dbReference type="GO" id="GO:0019843">
    <property type="term" value="F:rRNA binding"/>
    <property type="evidence" value="ECO:0007669"/>
    <property type="project" value="UniProtKB-UniRule"/>
</dbReference>
<evidence type="ECO:0000256" key="3">
    <source>
        <dbReference type="ARBA" id="ARBA00022730"/>
    </source>
</evidence>
<accession>A0A7W4Z548</accession>
<protein>
    <recommendedName>
        <fullName evidence="5">Dual-action ribosomal maturation protein DarP</fullName>
    </recommendedName>
    <alternativeName>
        <fullName evidence="5">Large ribosomal subunit assembly factor DarP</fullName>
    </alternativeName>
</protein>
<feature type="region of interest" description="Disordered" evidence="6">
    <location>
        <begin position="1"/>
        <end position="28"/>
    </location>
</feature>
<dbReference type="PANTHER" id="PTHR38101:SF1">
    <property type="entry name" value="UPF0307 PROTEIN YJGA"/>
    <property type="match status" value="1"/>
</dbReference>
<dbReference type="Proteomes" id="UP000537130">
    <property type="component" value="Unassembled WGS sequence"/>
</dbReference>
<dbReference type="SUPFAM" id="SSF158710">
    <property type="entry name" value="PSPTO4464-like"/>
    <property type="match status" value="1"/>
</dbReference>
<comment type="caution">
    <text evidence="7">The sequence shown here is derived from an EMBL/GenBank/DDBJ whole genome shotgun (WGS) entry which is preliminary data.</text>
</comment>
<evidence type="ECO:0000256" key="4">
    <source>
        <dbReference type="ARBA" id="ARBA00022884"/>
    </source>
</evidence>
<dbReference type="NCBIfam" id="NF003593">
    <property type="entry name" value="PRK05255.1-1"/>
    <property type="match status" value="1"/>
</dbReference>
<evidence type="ECO:0000256" key="2">
    <source>
        <dbReference type="ARBA" id="ARBA00022517"/>
    </source>
</evidence>
<dbReference type="HAMAP" id="MF_00765">
    <property type="entry name" value="DarP"/>
    <property type="match status" value="1"/>
</dbReference>
<comment type="subcellular location">
    <subcellularLocation>
        <location evidence="5">Cytoplasm</location>
    </subcellularLocation>
    <text evidence="5">Associates with late stage pre-50S ribosomal subunits.</text>
</comment>
<feature type="compositionally biased region" description="Acidic residues" evidence="6">
    <location>
        <begin position="1"/>
        <end position="10"/>
    </location>
</feature>
<comment type="similarity">
    <text evidence="5">Belongs to the DarP family.</text>
</comment>
<dbReference type="GO" id="GO:0005829">
    <property type="term" value="C:cytosol"/>
    <property type="evidence" value="ECO:0007669"/>
    <property type="project" value="TreeGrafter"/>
</dbReference>
<dbReference type="Pfam" id="PF04751">
    <property type="entry name" value="DarP"/>
    <property type="match status" value="1"/>
</dbReference>
<dbReference type="InterPro" id="IPR006839">
    <property type="entry name" value="DarP"/>
</dbReference>
<evidence type="ECO:0000256" key="5">
    <source>
        <dbReference type="HAMAP-Rule" id="MF_00765"/>
    </source>
</evidence>
<keyword evidence="1 5" id="KW-0963">Cytoplasm</keyword>
<dbReference type="CDD" id="cd16331">
    <property type="entry name" value="YjgA-like"/>
    <property type="match status" value="1"/>
</dbReference>
<dbReference type="GO" id="GO:1902626">
    <property type="term" value="P:assembly of large subunit precursor of preribosome"/>
    <property type="evidence" value="ECO:0007669"/>
    <property type="project" value="UniProtKB-UniRule"/>
</dbReference>
<dbReference type="AlphaFoldDB" id="A0A7W4Z548"/>
<evidence type="ECO:0000256" key="6">
    <source>
        <dbReference type="SAM" id="MobiDB-lite"/>
    </source>
</evidence>
<dbReference type="Gene3D" id="1.10.60.30">
    <property type="entry name" value="PSPTO4464-like domains"/>
    <property type="match status" value="2"/>
</dbReference>
<dbReference type="InterPro" id="IPR023153">
    <property type="entry name" value="DarP_sf"/>
</dbReference>